<dbReference type="PANTHER" id="PTHR12110:SF41">
    <property type="entry name" value="INOSOSE DEHYDRATASE"/>
    <property type="match status" value="1"/>
</dbReference>
<dbReference type="EMBL" id="JAGYPG010000001">
    <property type="protein sequence ID" value="MBS4193615.1"/>
    <property type="molecule type" value="Genomic_DNA"/>
</dbReference>
<evidence type="ECO:0000313" key="2">
    <source>
        <dbReference type="EMBL" id="MBS4193615.1"/>
    </source>
</evidence>
<dbReference type="InterPro" id="IPR036237">
    <property type="entry name" value="Xyl_isomerase-like_sf"/>
</dbReference>
<dbReference type="Gene3D" id="3.20.20.150">
    <property type="entry name" value="Divalent-metal-dependent TIM barrel enzymes"/>
    <property type="match status" value="1"/>
</dbReference>
<dbReference type="Pfam" id="PF01261">
    <property type="entry name" value="AP_endonuc_2"/>
    <property type="match status" value="1"/>
</dbReference>
<gene>
    <name evidence="2" type="ORF">KHA97_00845</name>
</gene>
<keyword evidence="3" id="KW-1185">Reference proteome</keyword>
<evidence type="ECO:0000259" key="1">
    <source>
        <dbReference type="Pfam" id="PF01261"/>
    </source>
</evidence>
<dbReference type="Proteomes" id="UP000681414">
    <property type="component" value="Unassembled WGS sequence"/>
</dbReference>
<evidence type="ECO:0000313" key="3">
    <source>
        <dbReference type="Proteomes" id="UP000681414"/>
    </source>
</evidence>
<keyword evidence="2" id="KW-0413">Isomerase</keyword>
<dbReference type="InterPro" id="IPR013022">
    <property type="entry name" value="Xyl_isomerase-like_TIM-brl"/>
</dbReference>
<name>A0A942T9F1_9BACI</name>
<dbReference type="PANTHER" id="PTHR12110">
    <property type="entry name" value="HYDROXYPYRUVATE ISOMERASE"/>
    <property type="match status" value="1"/>
</dbReference>
<comment type="caution">
    <text evidence="2">The sequence shown here is derived from an EMBL/GenBank/DDBJ whole genome shotgun (WGS) entry which is preliminary data.</text>
</comment>
<dbReference type="RefSeq" id="WP_213122913.1">
    <property type="nucleotide sequence ID" value="NZ_JAGYPG010000001.1"/>
</dbReference>
<protein>
    <submittedName>
        <fullName evidence="2">Sugar phosphate isomerase/epimerase</fullName>
    </submittedName>
</protein>
<feature type="domain" description="Xylose isomerase-like TIM barrel" evidence="1">
    <location>
        <begin position="26"/>
        <end position="251"/>
    </location>
</feature>
<dbReference type="AlphaFoldDB" id="A0A942T9F1"/>
<dbReference type="GO" id="GO:0016853">
    <property type="term" value="F:isomerase activity"/>
    <property type="evidence" value="ECO:0007669"/>
    <property type="project" value="UniProtKB-KW"/>
</dbReference>
<dbReference type="SUPFAM" id="SSF51658">
    <property type="entry name" value="Xylose isomerase-like"/>
    <property type="match status" value="1"/>
</dbReference>
<proteinExistence type="predicted"/>
<organism evidence="2 3">
    <name type="scientific">Lederbergia citri</name>
    <dbReference type="NCBI Taxonomy" id="2833580"/>
    <lineage>
        <taxon>Bacteria</taxon>
        <taxon>Bacillati</taxon>
        <taxon>Bacillota</taxon>
        <taxon>Bacilli</taxon>
        <taxon>Bacillales</taxon>
        <taxon>Bacillaceae</taxon>
        <taxon>Lederbergia</taxon>
    </lineage>
</organism>
<accession>A0A942T9F1</accession>
<sequence length="274" mass="31315">MKKFPIGVQPYTIREAMSKDYVGSIKKVAEIGYKGIELGLPPEGMTIQEQKSLLDGLGLKVVGTHAGFDSLDFEVDKIADYLEEMDAEKFVTVSMIFKSREDVLEKAKKMNEVGEQFRKRGVTFLYHNHHWEFFKVDGEYVLDILLHETDPEFVQTELDTYWIRRGGEDPVEYLRKVKNRAPLLHIKDMKAGGEDISNGFGEGFLDLRELFAQGVKEPFAEIGEGILDFKEIANTAEEIGTKWLIVEQDESDRDPFESLKISYDNLMKMGLIES</sequence>
<dbReference type="InterPro" id="IPR050312">
    <property type="entry name" value="IolE/XylAMocC-like"/>
</dbReference>
<reference evidence="2 3" key="1">
    <citation type="submission" date="2021-05" db="EMBL/GenBank/DDBJ databases">
        <title>Novel Bacillus species.</title>
        <authorList>
            <person name="Liu G."/>
        </authorList>
    </citation>
    <scope>NUCLEOTIDE SEQUENCE [LARGE SCALE GENOMIC DNA]</scope>
    <source>
        <strain evidence="3">FJAT-49780</strain>
    </source>
</reference>